<name>A0A8H4YQF5_9HYPO</name>
<proteinExistence type="predicted"/>
<feature type="compositionally biased region" description="Basic and acidic residues" evidence="2">
    <location>
        <begin position="346"/>
        <end position="355"/>
    </location>
</feature>
<feature type="coiled-coil region" evidence="1">
    <location>
        <begin position="40"/>
        <end position="106"/>
    </location>
</feature>
<evidence type="ECO:0000256" key="1">
    <source>
        <dbReference type="SAM" id="Coils"/>
    </source>
</evidence>
<feature type="coiled-coil region" evidence="1">
    <location>
        <begin position="471"/>
        <end position="498"/>
    </location>
</feature>
<evidence type="ECO:0000313" key="3">
    <source>
        <dbReference type="EMBL" id="KAF5232497.1"/>
    </source>
</evidence>
<keyword evidence="1" id="KW-0175">Coiled coil</keyword>
<dbReference type="PANTHER" id="PTHR23159:SF31">
    <property type="entry name" value="CENTROSOME-ASSOCIATED PROTEIN CEP250 ISOFORM X1"/>
    <property type="match status" value="1"/>
</dbReference>
<dbReference type="Proteomes" id="UP000573603">
    <property type="component" value="Unassembled WGS sequence"/>
</dbReference>
<feature type="region of interest" description="Disordered" evidence="2">
    <location>
        <begin position="322"/>
        <end position="364"/>
    </location>
</feature>
<sequence length="714" mass="79559">MEAQQETSRVLNLQQLDLILSLLPDPAGAKVLRDQFVSACRIVERKEDEAEAMHERAESQSKALQAQLETLQTEREAFQEQKNLETEELEAEQVKLQNIAQTLSEQFRNLATNVGEVSGNVNDCQKTVTEKLEGFREDISARASGREENVNQSLKDLHTSVKNSTDHLSTMKDKSIEMATAMASVNEEHKRIKSSLKAGVTMEGIKVEIAPLVELANTIKTAVQGLPTVESLDNKFAQVGGLAEKVSSLQDRVLVLAQENQTLKNENAILTAERNDASNLSERAKTALEEYDEDLKAKESKIEDLQKSNDYLRNRLMEAGPQISQGQEASRRLVAAQDSLQTAESTRQELSRAKGELQQAEQTERGLNQKITDLEGRLECEKGALDICSSQLTEALANQSDVNHEKQKLEDELSKVRTELNELRSQQAIDLQKELKDEYAAISEAIQGQLSEKRTHEETVRQLSDSWSSEKEALEGQISAKVSVIENLEQQVQKLQSTVSTLEPLQSQLHTANDDLSRVNALLEETNLNFQNSQARVTALEGAVSSSANELDQFKAENGRLQKSGESVSEQLRTSEGTIQRLQREYDALTVELLSLQAQSVRIPEGVTGEMSRIYYRAADQLRNIPIVLDTNGELDTQQLAAELITLIDGYNWKDNLENFLHSRPEGWFCLQQVVAGDRNLVANGGKCQHHDDCLSVKVVLPNGSPTLKFIFSD</sequence>
<evidence type="ECO:0000256" key="2">
    <source>
        <dbReference type="SAM" id="MobiDB-lite"/>
    </source>
</evidence>
<comment type="caution">
    <text evidence="3">The sequence shown here is derived from an EMBL/GenBank/DDBJ whole genome shotgun (WGS) entry which is preliminary data.</text>
</comment>
<accession>A0A8H4YQF5</accession>
<dbReference type="EMBL" id="JABEVY010000445">
    <property type="protein sequence ID" value="KAF5232497.1"/>
    <property type="molecule type" value="Genomic_DNA"/>
</dbReference>
<keyword evidence="4" id="KW-1185">Reference proteome</keyword>
<evidence type="ECO:0000313" key="4">
    <source>
        <dbReference type="Proteomes" id="UP000573603"/>
    </source>
</evidence>
<protein>
    <submittedName>
        <fullName evidence="3">Uncharacterized protein</fullName>
    </submittedName>
</protein>
<feature type="coiled-coil region" evidence="1">
    <location>
        <begin position="572"/>
        <end position="599"/>
    </location>
</feature>
<dbReference type="Gene3D" id="1.10.287.1490">
    <property type="match status" value="1"/>
</dbReference>
<dbReference type="AlphaFoldDB" id="A0A8H4YQF5"/>
<dbReference type="PANTHER" id="PTHR23159">
    <property type="entry name" value="CENTROSOMAL PROTEIN 2"/>
    <property type="match status" value="1"/>
</dbReference>
<organism evidence="3 4">
    <name type="scientific">Fusarium anthophilum</name>
    <dbReference type="NCBI Taxonomy" id="48485"/>
    <lineage>
        <taxon>Eukaryota</taxon>
        <taxon>Fungi</taxon>
        <taxon>Dikarya</taxon>
        <taxon>Ascomycota</taxon>
        <taxon>Pezizomycotina</taxon>
        <taxon>Sordariomycetes</taxon>
        <taxon>Hypocreomycetidae</taxon>
        <taxon>Hypocreales</taxon>
        <taxon>Nectriaceae</taxon>
        <taxon>Fusarium</taxon>
        <taxon>Fusarium fujikuroi species complex</taxon>
    </lineage>
</organism>
<reference evidence="3 4" key="1">
    <citation type="journal article" date="2020" name="BMC Genomics">
        <title>Correction to: Identification and distribution of gene clusters required for synthesis of sphingolipid metabolism inhibitors in diverse species of the filamentous fungus Fusarium.</title>
        <authorList>
            <person name="Kim H.S."/>
            <person name="Lohmar J.M."/>
            <person name="Busman M."/>
            <person name="Brown D.W."/>
            <person name="Naumann T.A."/>
            <person name="Divon H.H."/>
            <person name="Lysoe E."/>
            <person name="Uhlig S."/>
            <person name="Proctor R.H."/>
        </authorList>
    </citation>
    <scope>NUCLEOTIDE SEQUENCE [LARGE SCALE GENOMIC DNA]</scope>
    <source>
        <strain evidence="3 4">NRRL 25214</strain>
    </source>
</reference>
<gene>
    <name evidence="3" type="ORF">FANTH_12958</name>
</gene>